<evidence type="ECO:0000256" key="6">
    <source>
        <dbReference type="ARBA" id="ARBA00022755"/>
    </source>
</evidence>
<dbReference type="InterPro" id="IPR028923">
    <property type="entry name" value="SAICAR_synt/ADE2_N"/>
</dbReference>
<comment type="caution">
    <text evidence="11">The sequence shown here is derived from an EMBL/GenBank/DDBJ whole genome shotgun (WGS) entry which is preliminary data.</text>
</comment>
<dbReference type="SMR" id="A0A832SZV8"/>
<dbReference type="SUPFAM" id="SSF56104">
    <property type="entry name" value="SAICAR synthase-like"/>
    <property type="match status" value="1"/>
</dbReference>
<keyword evidence="6 9" id="KW-0658">Purine biosynthesis</keyword>
<evidence type="ECO:0000259" key="10">
    <source>
        <dbReference type="Pfam" id="PF01259"/>
    </source>
</evidence>
<dbReference type="OMA" id="EFCYKND"/>
<comment type="pathway">
    <text evidence="2">Purine metabolism; IMP biosynthesis via de novo pathway; 5-amino-1-(5-phospho-D-ribosyl)imidazole-4-carboxylate from 5-amino-1-(5-phospho-D-ribosyl)imidazole (carboxylase route): step 1/1.</text>
</comment>
<dbReference type="UniPathway" id="UPA00074">
    <property type="reaction ID" value="UER00131"/>
</dbReference>
<accession>A0A832SZV8</accession>
<dbReference type="Proteomes" id="UP000651120">
    <property type="component" value="Unassembled WGS sequence"/>
</dbReference>
<dbReference type="FunFam" id="3.30.470.20:FF:000020">
    <property type="entry name" value="Probable multifunctional protein ADE2"/>
    <property type="match status" value="1"/>
</dbReference>
<dbReference type="InterPro" id="IPR050089">
    <property type="entry name" value="SAICAR_synthetase"/>
</dbReference>
<evidence type="ECO:0000256" key="1">
    <source>
        <dbReference type="ARBA" id="ARBA00004672"/>
    </source>
</evidence>
<dbReference type="InterPro" id="IPR033934">
    <property type="entry name" value="SAICAR_synt_PurC"/>
</dbReference>
<dbReference type="RefSeq" id="WP_011007106.1">
    <property type="nucleotide sequence ID" value="NZ_DAIOPL010000052.1"/>
</dbReference>
<reference evidence="11" key="1">
    <citation type="journal article" date="2020" name="bioRxiv">
        <title>A rank-normalized archaeal taxonomy based on genome phylogeny resolves widespread incomplete and uneven classifications.</title>
        <authorList>
            <person name="Rinke C."/>
            <person name="Chuvochina M."/>
            <person name="Mussig A.J."/>
            <person name="Chaumeil P.-A."/>
            <person name="Waite D.W."/>
            <person name="Whitman W.B."/>
            <person name="Parks D.H."/>
            <person name="Hugenholtz P."/>
        </authorList>
    </citation>
    <scope>NUCLEOTIDE SEQUENCE</scope>
    <source>
        <strain evidence="11">UBA8839</strain>
    </source>
</reference>
<dbReference type="AlphaFoldDB" id="A0A832SZV8"/>
<proteinExistence type="inferred from homology"/>
<dbReference type="PANTHER" id="PTHR43599">
    <property type="entry name" value="MULTIFUNCTIONAL PROTEIN ADE2"/>
    <property type="match status" value="1"/>
</dbReference>
<protein>
    <recommendedName>
        <fullName evidence="9">Phosphoribosylaminoimidazole-succinocarboxamide synthase</fullName>
        <ecNumber evidence="9">6.3.2.6</ecNumber>
    </recommendedName>
    <alternativeName>
        <fullName evidence="9">SAICAR synthetase</fullName>
    </alternativeName>
</protein>
<feature type="domain" description="SAICAR synthetase/ADE2 N-terminal" evidence="10">
    <location>
        <begin position="4"/>
        <end position="211"/>
    </location>
</feature>
<evidence type="ECO:0000256" key="2">
    <source>
        <dbReference type="ARBA" id="ARBA00004747"/>
    </source>
</evidence>
<evidence type="ECO:0000256" key="5">
    <source>
        <dbReference type="ARBA" id="ARBA00022741"/>
    </source>
</evidence>
<dbReference type="Gene3D" id="3.30.200.20">
    <property type="entry name" value="Phosphorylase Kinase, domain 1"/>
    <property type="match status" value="1"/>
</dbReference>
<dbReference type="HAMAP" id="MF_00137">
    <property type="entry name" value="SAICAR_synth"/>
    <property type="match status" value="1"/>
</dbReference>
<dbReference type="PANTHER" id="PTHR43599:SF3">
    <property type="entry name" value="SI:DKEY-6E2.2"/>
    <property type="match status" value="1"/>
</dbReference>
<comment type="pathway">
    <text evidence="1 9">Purine metabolism; IMP biosynthesis via de novo pathway; 5-amino-1-(5-phospho-D-ribosyl)imidazole-4-carboxamide from 5-amino-1-(5-phospho-D-ribosyl)imidazole-4-carboxylate: step 1/2.</text>
</comment>
<comment type="catalytic activity">
    <reaction evidence="8 9">
        <text>5-amino-1-(5-phospho-D-ribosyl)imidazole-4-carboxylate + L-aspartate + ATP = (2S)-2-[5-amino-1-(5-phospho-beta-D-ribosyl)imidazole-4-carboxamido]succinate + ADP + phosphate + 2 H(+)</text>
        <dbReference type="Rhea" id="RHEA:22628"/>
        <dbReference type="ChEBI" id="CHEBI:15378"/>
        <dbReference type="ChEBI" id="CHEBI:29991"/>
        <dbReference type="ChEBI" id="CHEBI:30616"/>
        <dbReference type="ChEBI" id="CHEBI:43474"/>
        <dbReference type="ChEBI" id="CHEBI:58443"/>
        <dbReference type="ChEBI" id="CHEBI:77657"/>
        <dbReference type="ChEBI" id="CHEBI:456216"/>
        <dbReference type="EC" id="6.3.2.6"/>
    </reaction>
</comment>
<dbReference type="PROSITE" id="PS01057">
    <property type="entry name" value="SAICAR_SYNTHETASE_1"/>
    <property type="match status" value="1"/>
</dbReference>
<dbReference type="GO" id="GO:0005524">
    <property type="term" value="F:ATP binding"/>
    <property type="evidence" value="ECO:0007669"/>
    <property type="project" value="UniProtKB-KW"/>
</dbReference>
<dbReference type="EC" id="6.3.2.6" evidence="9"/>
<name>A0A832SZV8_9CREN</name>
<keyword evidence="5 9" id="KW-0547">Nucleotide-binding</keyword>
<gene>
    <name evidence="9" type="primary">purC</name>
    <name evidence="11" type="ORF">HA333_04350</name>
</gene>
<dbReference type="Gene3D" id="3.30.470.20">
    <property type="entry name" value="ATP-grasp fold, B domain"/>
    <property type="match status" value="1"/>
</dbReference>
<evidence type="ECO:0000256" key="8">
    <source>
        <dbReference type="ARBA" id="ARBA00048475"/>
    </source>
</evidence>
<evidence type="ECO:0000256" key="7">
    <source>
        <dbReference type="ARBA" id="ARBA00022840"/>
    </source>
</evidence>
<dbReference type="InterPro" id="IPR018236">
    <property type="entry name" value="SAICAR_synthetase_CS"/>
</dbReference>
<keyword evidence="7 9" id="KW-0067">ATP-binding</keyword>
<dbReference type="Pfam" id="PF01259">
    <property type="entry name" value="SAICAR_synt"/>
    <property type="match status" value="1"/>
</dbReference>
<comment type="similarity">
    <text evidence="3 9">Belongs to the SAICAR synthetase family.</text>
</comment>
<dbReference type="CDD" id="cd01415">
    <property type="entry name" value="SAICAR_synt_PurC"/>
    <property type="match status" value="1"/>
</dbReference>
<evidence type="ECO:0000256" key="4">
    <source>
        <dbReference type="ARBA" id="ARBA00022598"/>
    </source>
</evidence>
<evidence type="ECO:0000313" key="11">
    <source>
        <dbReference type="EMBL" id="HII46687.1"/>
    </source>
</evidence>
<dbReference type="FunFam" id="3.30.200.20:FF:000865">
    <property type="entry name" value="Phosphoribosylaminoimidazole-succinocarboxamide synthase"/>
    <property type="match status" value="1"/>
</dbReference>
<organism evidence="11 12">
    <name type="scientific">Pyrobaculum aerophilum</name>
    <dbReference type="NCBI Taxonomy" id="13773"/>
    <lineage>
        <taxon>Archaea</taxon>
        <taxon>Thermoproteota</taxon>
        <taxon>Thermoprotei</taxon>
        <taxon>Thermoproteales</taxon>
        <taxon>Thermoproteaceae</taxon>
        <taxon>Pyrobaculum</taxon>
    </lineage>
</organism>
<dbReference type="GO" id="GO:0009236">
    <property type="term" value="P:cobalamin biosynthetic process"/>
    <property type="evidence" value="ECO:0007669"/>
    <property type="project" value="InterPro"/>
</dbReference>
<sequence length="234" mass="26692">MELVYEGKAKRVYKHGDFYIMEFKDEVTAGDGAVKAQAPGKGALTAELSALLFKYLSRVVETHFVEYKPPNALAVIPAEVIPVEVIVRFKAYGSQLRRMPRLRELQHLSRPLVEFHYKDDALHDPLVYPQEVVEAGLAAPQEVEAIEEMAVRAASALRDLYARAGCDFIDVKFEFGRRGGRLILVDEVSGDTFRLLCRGEHLDKEYFRKTKDVNGLIERYRDLLQITKETFTRI</sequence>
<evidence type="ECO:0000256" key="9">
    <source>
        <dbReference type="HAMAP-Rule" id="MF_00137"/>
    </source>
</evidence>
<dbReference type="GO" id="GO:0004639">
    <property type="term" value="F:phosphoribosylaminoimidazolesuccinocarboxamide synthase activity"/>
    <property type="evidence" value="ECO:0007669"/>
    <property type="project" value="UniProtKB-UniRule"/>
</dbReference>
<evidence type="ECO:0000256" key="3">
    <source>
        <dbReference type="ARBA" id="ARBA00010190"/>
    </source>
</evidence>
<keyword evidence="4 9" id="KW-0436">Ligase</keyword>
<dbReference type="GO" id="GO:0006189">
    <property type="term" value="P:'de novo' IMP biosynthetic process"/>
    <property type="evidence" value="ECO:0007669"/>
    <property type="project" value="UniProtKB-UniRule"/>
</dbReference>
<dbReference type="GeneID" id="1464852"/>
<dbReference type="EMBL" id="DUJP01000018">
    <property type="protein sequence ID" value="HII46687.1"/>
    <property type="molecule type" value="Genomic_DNA"/>
</dbReference>
<evidence type="ECO:0000313" key="12">
    <source>
        <dbReference type="Proteomes" id="UP000651120"/>
    </source>
</evidence>